<evidence type="ECO:0000313" key="2">
    <source>
        <dbReference type="Proteomes" id="UP000240042"/>
    </source>
</evidence>
<dbReference type="Proteomes" id="UP000240042">
    <property type="component" value="Unassembled WGS sequence"/>
</dbReference>
<dbReference type="EMBL" id="FOKY01000007">
    <property type="protein sequence ID" value="SFB82085.1"/>
    <property type="molecule type" value="Genomic_DNA"/>
</dbReference>
<proteinExistence type="predicted"/>
<evidence type="ECO:0000313" key="1">
    <source>
        <dbReference type="EMBL" id="SFB82085.1"/>
    </source>
</evidence>
<gene>
    <name evidence="1" type="ORF">SAMN02745150_00942</name>
</gene>
<sequence>MISLQPLSKARVWTKEMFHSYISFVDGGKLHEEMQQYSNISHDRLKLNYYYPTFKKIAGVNIEIGSIFVYRSSLQECLELLNNFVEICGSFRAPIYNALQNFEALVHWTEAQLLEVPDYDHCQGYILNQELVRFDILNEPTSLQFKYKDHIDDTYILYQLSFLLARNQYFILRRKTF</sequence>
<accession>A0A1I1E4D7</accession>
<reference evidence="2" key="1">
    <citation type="submission" date="2016-10" db="EMBL/GenBank/DDBJ databases">
        <authorList>
            <person name="Varghese N."/>
            <person name="Submissions S."/>
        </authorList>
    </citation>
    <scope>NUCLEOTIDE SEQUENCE [LARGE SCALE GENOMIC DNA]</scope>
    <source>
        <strain evidence="2">ATCC 43811</strain>
    </source>
</reference>
<name>A0A1I1E4D7_BREAD</name>
<protein>
    <submittedName>
        <fullName evidence="1">Uncharacterized protein</fullName>
    </submittedName>
</protein>
<dbReference type="STRING" id="34097.SAMN02745150_00942"/>
<keyword evidence="2" id="KW-1185">Reference proteome</keyword>
<organism evidence="1 2">
    <name type="scientific">Brevinema andersonii</name>
    <dbReference type="NCBI Taxonomy" id="34097"/>
    <lineage>
        <taxon>Bacteria</taxon>
        <taxon>Pseudomonadati</taxon>
        <taxon>Spirochaetota</taxon>
        <taxon>Spirochaetia</taxon>
        <taxon>Brevinematales</taxon>
        <taxon>Brevinemataceae</taxon>
        <taxon>Brevinema</taxon>
    </lineage>
</organism>
<dbReference type="AlphaFoldDB" id="A0A1I1E4D7"/>
<dbReference type="RefSeq" id="WP_092319132.1">
    <property type="nucleotide sequence ID" value="NZ_FOKY01000007.1"/>
</dbReference>